<protein>
    <submittedName>
        <fullName evidence="1">Uncharacterized protein</fullName>
    </submittedName>
</protein>
<organism evidence="1 2">
    <name type="scientific">Rubripirellula amarantea</name>
    <dbReference type="NCBI Taxonomy" id="2527999"/>
    <lineage>
        <taxon>Bacteria</taxon>
        <taxon>Pseudomonadati</taxon>
        <taxon>Planctomycetota</taxon>
        <taxon>Planctomycetia</taxon>
        <taxon>Pirellulales</taxon>
        <taxon>Pirellulaceae</taxon>
        <taxon>Rubripirellula</taxon>
    </lineage>
</organism>
<dbReference type="Proteomes" id="UP000316598">
    <property type="component" value="Unassembled WGS sequence"/>
</dbReference>
<dbReference type="EMBL" id="SJPI01000002">
    <property type="protein sequence ID" value="TWT50195.1"/>
    <property type="molecule type" value="Genomic_DNA"/>
</dbReference>
<comment type="caution">
    <text evidence="1">The sequence shown here is derived from an EMBL/GenBank/DDBJ whole genome shotgun (WGS) entry which is preliminary data.</text>
</comment>
<reference evidence="1 2" key="1">
    <citation type="submission" date="2019-02" db="EMBL/GenBank/DDBJ databases">
        <title>Deep-cultivation of Planctomycetes and their phenomic and genomic characterization uncovers novel biology.</title>
        <authorList>
            <person name="Wiegand S."/>
            <person name="Jogler M."/>
            <person name="Boedeker C."/>
            <person name="Pinto D."/>
            <person name="Vollmers J."/>
            <person name="Rivas-Marin E."/>
            <person name="Kohn T."/>
            <person name="Peeters S.H."/>
            <person name="Heuer A."/>
            <person name="Rast P."/>
            <person name="Oberbeckmann S."/>
            <person name="Bunk B."/>
            <person name="Jeske O."/>
            <person name="Meyerdierks A."/>
            <person name="Storesund J.E."/>
            <person name="Kallscheuer N."/>
            <person name="Luecker S."/>
            <person name="Lage O.M."/>
            <person name="Pohl T."/>
            <person name="Merkel B.J."/>
            <person name="Hornburger P."/>
            <person name="Mueller R.-W."/>
            <person name="Bruemmer F."/>
            <person name="Labrenz M."/>
            <person name="Spormann A.M."/>
            <person name="Op Den Camp H."/>
            <person name="Overmann J."/>
            <person name="Amann R."/>
            <person name="Jetten M.S.M."/>
            <person name="Mascher T."/>
            <person name="Medema M.H."/>
            <person name="Devos D.P."/>
            <person name="Kaster A.-K."/>
            <person name="Ovreas L."/>
            <person name="Rohde M."/>
            <person name="Galperin M.Y."/>
            <person name="Jogler C."/>
        </authorList>
    </citation>
    <scope>NUCLEOTIDE SEQUENCE [LARGE SCALE GENOMIC DNA]</scope>
    <source>
        <strain evidence="1 2">Pla22</strain>
    </source>
</reference>
<accession>A0A5C5WJA0</accession>
<sequence>MSRGLALGSFRAESFSAESFGAESILLSGTAWAT</sequence>
<evidence type="ECO:0000313" key="1">
    <source>
        <dbReference type="EMBL" id="TWT50195.1"/>
    </source>
</evidence>
<name>A0A5C5WJA0_9BACT</name>
<gene>
    <name evidence="1" type="ORF">Pla22_29360</name>
</gene>
<dbReference type="AlphaFoldDB" id="A0A5C5WJA0"/>
<keyword evidence="2" id="KW-1185">Reference proteome</keyword>
<proteinExistence type="predicted"/>
<evidence type="ECO:0000313" key="2">
    <source>
        <dbReference type="Proteomes" id="UP000316598"/>
    </source>
</evidence>